<dbReference type="InterPro" id="IPR010730">
    <property type="entry name" value="HET"/>
</dbReference>
<feature type="domain" description="Heterokaryon incompatibility" evidence="1">
    <location>
        <begin position="219"/>
        <end position="379"/>
    </location>
</feature>
<name>A0A162MT87_CORDF</name>
<evidence type="ECO:0000259" key="1">
    <source>
        <dbReference type="Pfam" id="PF06985"/>
    </source>
</evidence>
<accession>A0A162MT87</accession>
<dbReference type="Pfam" id="PF06985">
    <property type="entry name" value="HET"/>
    <property type="match status" value="1"/>
</dbReference>
<comment type="caution">
    <text evidence="2">The sequence shown here is derived from an EMBL/GenBank/DDBJ whole genome shotgun (WGS) entry which is preliminary data.</text>
</comment>
<dbReference type="OrthoDB" id="5135333at2759"/>
<dbReference type="PANTHER" id="PTHR33112:SF12">
    <property type="entry name" value="HETEROKARYON INCOMPATIBILITY DOMAIN-CONTAINING PROTEIN"/>
    <property type="match status" value="1"/>
</dbReference>
<protein>
    <submittedName>
        <fullName evidence="2">Heterokaryon incompatibility</fullName>
    </submittedName>
</protein>
<evidence type="ECO:0000313" key="2">
    <source>
        <dbReference type="EMBL" id="OAA69959.1"/>
    </source>
</evidence>
<organism evidence="2 3">
    <name type="scientific">Akanthomyces lecanii RCEF 1005</name>
    <dbReference type="NCBI Taxonomy" id="1081108"/>
    <lineage>
        <taxon>Eukaryota</taxon>
        <taxon>Fungi</taxon>
        <taxon>Dikarya</taxon>
        <taxon>Ascomycota</taxon>
        <taxon>Pezizomycotina</taxon>
        <taxon>Sordariomycetes</taxon>
        <taxon>Hypocreomycetidae</taxon>
        <taxon>Hypocreales</taxon>
        <taxon>Cordycipitaceae</taxon>
        <taxon>Akanthomyces</taxon>
        <taxon>Cordyceps confragosa</taxon>
    </lineage>
</organism>
<dbReference type="AlphaFoldDB" id="A0A162MT87"/>
<proteinExistence type="predicted"/>
<dbReference type="PANTHER" id="PTHR33112">
    <property type="entry name" value="DOMAIN PROTEIN, PUTATIVE-RELATED"/>
    <property type="match status" value="1"/>
</dbReference>
<keyword evidence="3" id="KW-1185">Reference proteome</keyword>
<dbReference type="STRING" id="1081108.A0A162MT87"/>
<gene>
    <name evidence="2" type="ORF">LEL_09775</name>
</gene>
<sequence length="696" mass="77049">MASPTGSDFPGVANHFQALTTQTLTLVSAYAGVCGPNEKEYYACIQKIVTDIGAMVTYRLVDEGPLQWKQQNVAQAEDFFRNAQEIIQDQVFRGIIQTTSLADMEFPARVAVLDKFIASADSLGNNRRPLAPGEVQVRGGIPIYYGHPINRLIDVKFQPAALPPWFDLSEAQRWIARCNDSHPLCKVPQATKVLFTAHPTWLVDVQRMCLVNGAPGMQYVCLSYLCDTKCFKTGKQSLQELQNQGSLAPPATAASANGGIPATISHAIQLTSQINRRYIWVDSLCLVHDDEAQLEQDLVNMASIFANADLTIVIPSVPAVSGLYGIPDVTPPIAKRDYYRPRWWDTPKKLTERIAEHQKVLDDVSWGSPWRKRAWTFQENYFSNRFLVVNEKSMTWQCRCQVDFEGAHISVGQKTYDTHGQGLRLSKPTFKDYGTLVSAVNSRQLRSPEESLYVFGGTIGALDASWQSGWISGLPSQFFDLALAWYNEKPLRKRASQNSGLMAPSWSWAAWEGPISFLDEPKGKDSVKPLAQWKASPSRRIWTALSQIGTAQGQASSGAQQGGSISDAMRALSISRAAAPDKPPVTHFTPYLLRASVQHLSLHVMEFETAGIPLINKDGDCIGMVTPHEAIRPAKNPSEVTCDVVAVSELLLDGMGLYNVFWIEEVNGVAYRKGVGRVVKEMWLAMKPSTREIILG</sequence>
<dbReference type="Proteomes" id="UP000076881">
    <property type="component" value="Unassembled WGS sequence"/>
</dbReference>
<dbReference type="EMBL" id="AZHF01000010">
    <property type="protein sequence ID" value="OAA69959.1"/>
    <property type="molecule type" value="Genomic_DNA"/>
</dbReference>
<evidence type="ECO:0000313" key="3">
    <source>
        <dbReference type="Proteomes" id="UP000076881"/>
    </source>
</evidence>
<reference evidence="2 3" key="1">
    <citation type="journal article" date="2016" name="Genome Biol. Evol.">
        <title>Divergent and convergent evolution of fungal pathogenicity.</title>
        <authorList>
            <person name="Shang Y."/>
            <person name="Xiao G."/>
            <person name="Zheng P."/>
            <person name="Cen K."/>
            <person name="Zhan S."/>
            <person name="Wang C."/>
        </authorList>
    </citation>
    <scope>NUCLEOTIDE SEQUENCE [LARGE SCALE GENOMIC DNA]</scope>
    <source>
        <strain evidence="2 3">RCEF 1005</strain>
    </source>
</reference>